<dbReference type="Pfam" id="PF04893">
    <property type="entry name" value="Yip1"/>
    <property type="match status" value="1"/>
</dbReference>
<dbReference type="OMA" id="GYTGQFF"/>
<evidence type="ECO:0000256" key="2">
    <source>
        <dbReference type="ARBA" id="ARBA00010596"/>
    </source>
</evidence>
<evidence type="ECO:0000256" key="6">
    <source>
        <dbReference type="RuleBase" id="RU361264"/>
    </source>
</evidence>
<feature type="region of interest" description="Disordered" evidence="7">
    <location>
        <begin position="23"/>
        <end position="66"/>
    </location>
</feature>
<dbReference type="Proteomes" id="UP000694845">
    <property type="component" value="Unplaced"/>
</dbReference>
<dbReference type="OrthoDB" id="440385at2759"/>
<evidence type="ECO:0000256" key="1">
    <source>
        <dbReference type="ARBA" id="ARBA00004141"/>
    </source>
</evidence>
<proteinExistence type="inferred from homology"/>
<dbReference type="CTD" id="81555"/>
<evidence type="ECO:0000256" key="4">
    <source>
        <dbReference type="ARBA" id="ARBA00022989"/>
    </source>
</evidence>
<feature type="transmembrane region" description="Helical" evidence="6">
    <location>
        <begin position="242"/>
        <end position="259"/>
    </location>
</feature>
<feature type="transmembrane region" description="Helical" evidence="6">
    <location>
        <begin position="130"/>
        <end position="147"/>
    </location>
</feature>
<evidence type="ECO:0000259" key="8">
    <source>
        <dbReference type="Pfam" id="PF04893"/>
    </source>
</evidence>
<keyword evidence="3 6" id="KW-0812">Transmembrane</keyword>
<accession>A0A8B7Z6D8</accession>
<evidence type="ECO:0000313" key="9">
    <source>
        <dbReference type="Proteomes" id="UP000694845"/>
    </source>
</evidence>
<feature type="domain" description="Yip1" evidence="8">
    <location>
        <begin position="127"/>
        <end position="257"/>
    </location>
</feature>
<evidence type="ECO:0000256" key="7">
    <source>
        <dbReference type="SAM" id="MobiDB-lite"/>
    </source>
</evidence>
<dbReference type="GO" id="GO:0000139">
    <property type="term" value="C:Golgi membrane"/>
    <property type="evidence" value="ECO:0007669"/>
    <property type="project" value="UniProtKB-SubCell"/>
</dbReference>
<evidence type="ECO:0000256" key="3">
    <source>
        <dbReference type="ARBA" id="ARBA00022692"/>
    </source>
</evidence>
<dbReference type="PANTHER" id="PTHR21236:SF2">
    <property type="entry name" value="PROTEIN YIPF"/>
    <property type="match status" value="1"/>
</dbReference>
<dbReference type="InterPro" id="IPR006977">
    <property type="entry name" value="Yip1_dom"/>
</dbReference>
<reference evidence="10" key="1">
    <citation type="submission" date="2025-08" db="UniProtKB">
        <authorList>
            <consortium name="RefSeq"/>
        </authorList>
    </citation>
    <scope>IDENTIFICATION</scope>
</reference>
<keyword evidence="4 6" id="KW-1133">Transmembrane helix</keyword>
<organism evidence="9 10">
    <name type="scientific">Acanthaster planci</name>
    <name type="common">Crown-of-thorns starfish</name>
    <dbReference type="NCBI Taxonomy" id="133434"/>
    <lineage>
        <taxon>Eukaryota</taxon>
        <taxon>Metazoa</taxon>
        <taxon>Echinodermata</taxon>
        <taxon>Eleutherozoa</taxon>
        <taxon>Asterozoa</taxon>
        <taxon>Asteroidea</taxon>
        <taxon>Valvatacea</taxon>
        <taxon>Valvatida</taxon>
        <taxon>Acanthasteridae</taxon>
        <taxon>Acanthaster</taxon>
    </lineage>
</organism>
<comment type="caution">
    <text evidence="6">Lacks conserved residue(s) required for the propagation of feature annotation.</text>
</comment>
<keyword evidence="5 6" id="KW-0472">Membrane</keyword>
<dbReference type="RefSeq" id="XP_022100355.1">
    <property type="nucleotide sequence ID" value="XM_022244663.1"/>
</dbReference>
<dbReference type="KEGG" id="aplc:110984451"/>
<comment type="similarity">
    <text evidence="2 6">Belongs to the YIP1 family.</text>
</comment>
<dbReference type="GO" id="GO:0048280">
    <property type="term" value="P:vesicle fusion with Golgi apparatus"/>
    <property type="evidence" value="ECO:0007669"/>
    <property type="project" value="TreeGrafter"/>
</dbReference>
<gene>
    <name evidence="10" type="primary">LOC110984451</name>
</gene>
<dbReference type="GO" id="GO:0005802">
    <property type="term" value="C:trans-Golgi network"/>
    <property type="evidence" value="ECO:0007669"/>
    <property type="project" value="TreeGrafter"/>
</dbReference>
<feature type="transmembrane region" description="Helical" evidence="6">
    <location>
        <begin position="209"/>
        <end position="230"/>
    </location>
</feature>
<dbReference type="PANTHER" id="PTHR21236">
    <property type="entry name" value="GOLGI MEMBRANE PROTEIN YIP1"/>
    <property type="match status" value="1"/>
</dbReference>
<dbReference type="SUPFAM" id="SSF81995">
    <property type="entry name" value="beta-sandwich domain of Sec23/24"/>
    <property type="match status" value="1"/>
</dbReference>
<evidence type="ECO:0000313" key="10">
    <source>
        <dbReference type="RefSeq" id="XP_022100355.1"/>
    </source>
</evidence>
<dbReference type="GO" id="GO:0006888">
    <property type="term" value="P:endoplasmic reticulum to Golgi vesicle-mediated transport"/>
    <property type="evidence" value="ECO:0007669"/>
    <property type="project" value="InterPro"/>
</dbReference>
<evidence type="ECO:0000256" key="5">
    <source>
        <dbReference type="ARBA" id="ARBA00023136"/>
    </source>
</evidence>
<feature type="compositionally biased region" description="Low complexity" evidence="7">
    <location>
        <begin position="33"/>
        <end position="56"/>
    </location>
</feature>
<feature type="transmembrane region" description="Helical" evidence="6">
    <location>
        <begin position="177"/>
        <end position="203"/>
    </location>
</feature>
<dbReference type="InterPro" id="IPR045231">
    <property type="entry name" value="Yip1/4-like"/>
</dbReference>
<sequence>MAGYGSGQGLDQQGFFQTQYEDQQGYDMGGGQPPQQQQQWQQEGSYGYDYSQQGYGAHPGMMGPQTPYTGDIMTPEPVPAGSSGYTDSFDDEPPLLEELGINFEHIYQKTLTVLNPLRDTDPAAIHDSDLAGPLVFALAFGGTLLLAGKVQFGYIYGIGGLGCLTMWMLLNLMSLTGVAVGCIVSVLGYCLLPMVLLNCLAIVFPLESLVGTIATLVTIGWCSLSASKLFVTELAMDSQQLLVAYPCALLYGVFALLTVF</sequence>
<keyword evidence="9" id="KW-1185">Reference proteome</keyword>
<dbReference type="GeneID" id="110984451"/>
<dbReference type="AlphaFoldDB" id="A0A8B7Z6D8"/>
<comment type="subcellular location">
    <subcellularLocation>
        <location evidence="6">Golgi apparatus membrane</location>
        <topology evidence="6">Multi-pass membrane protein</topology>
    </subcellularLocation>
    <subcellularLocation>
        <location evidence="1">Membrane</location>
        <topology evidence="1">Multi-pass membrane protein</topology>
    </subcellularLocation>
</comment>
<name>A0A8B7Z6D8_ACAPL</name>
<protein>
    <recommendedName>
        <fullName evidence="6">Protein YIPF</fullName>
    </recommendedName>
</protein>